<dbReference type="Gene3D" id="3.30.420.10">
    <property type="entry name" value="Ribonuclease H-like superfamily/Ribonuclease H"/>
    <property type="match status" value="1"/>
</dbReference>
<comment type="caution">
    <text evidence="2">The sequence shown here is derived from an EMBL/GenBank/DDBJ whole genome shotgun (WGS) entry which is preliminary data.</text>
</comment>
<dbReference type="SMART" id="SM00479">
    <property type="entry name" value="EXOIII"/>
    <property type="match status" value="1"/>
</dbReference>
<proteinExistence type="predicted"/>
<keyword evidence="2" id="KW-0378">Hydrolase</keyword>
<dbReference type="RefSeq" id="WP_277867433.1">
    <property type="nucleotide sequence ID" value="NZ_JAKKUT010000002.1"/>
</dbReference>
<dbReference type="GO" id="GO:0004527">
    <property type="term" value="F:exonuclease activity"/>
    <property type="evidence" value="ECO:0007669"/>
    <property type="project" value="UniProtKB-KW"/>
</dbReference>
<dbReference type="InterPro" id="IPR036397">
    <property type="entry name" value="RNaseH_sf"/>
</dbReference>
<evidence type="ECO:0000259" key="1">
    <source>
        <dbReference type="SMART" id="SM00479"/>
    </source>
</evidence>
<dbReference type="InterPro" id="IPR012337">
    <property type="entry name" value="RNaseH-like_sf"/>
</dbReference>
<reference evidence="2" key="2">
    <citation type="submission" date="2022-01" db="EMBL/GenBank/DDBJ databases">
        <authorList>
            <person name="Zivanovic Y."/>
            <person name="Moreira D."/>
            <person name="Lopez-Garcia P."/>
        </authorList>
    </citation>
    <scope>NUCLEOTIDE SEQUENCE</scope>
    <source>
        <strain evidence="2">G9</strain>
    </source>
</reference>
<gene>
    <name evidence="2" type="ORF">L3556_11605</name>
</gene>
<evidence type="ECO:0000313" key="3">
    <source>
        <dbReference type="Proteomes" id="UP001154265"/>
    </source>
</evidence>
<name>A0ABT6F129_9SYNE</name>
<organism evidence="2 3">
    <name type="scientific">Candidatus Synechococcus calcipolaris G9</name>
    <dbReference type="NCBI Taxonomy" id="1497997"/>
    <lineage>
        <taxon>Bacteria</taxon>
        <taxon>Bacillati</taxon>
        <taxon>Cyanobacteriota</taxon>
        <taxon>Cyanophyceae</taxon>
        <taxon>Synechococcales</taxon>
        <taxon>Synechococcaceae</taxon>
        <taxon>Synechococcus</taxon>
    </lineage>
</organism>
<dbReference type="PANTHER" id="PTHR30231">
    <property type="entry name" value="DNA POLYMERASE III SUBUNIT EPSILON"/>
    <property type="match status" value="1"/>
</dbReference>
<dbReference type="Pfam" id="PF00929">
    <property type="entry name" value="RNase_T"/>
    <property type="match status" value="1"/>
</dbReference>
<dbReference type="InterPro" id="IPR013520">
    <property type="entry name" value="Ribonucl_H"/>
</dbReference>
<dbReference type="Proteomes" id="UP001154265">
    <property type="component" value="Unassembled WGS sequence"/>
</dbReference>
<protein>
    <submittedName>
        <fullName evidence="2">3'-5' exonuclease</fullName>
    </submittedName>
</protein>
<feature type="domain" description="Exonuclease" evidence="1">
    <location>
        <begin position="3"/>
        <end position="165"/>
    </location>
</feature>
<dbReference type="PANTHER" id="PTHR30231:SF42">
    <property type="entry name" value="EXONUCLEASE"/>
    <property type="match status" value="1"/>
</dbReference>
<dbReference type="CDD" id="cd06130">
    <property type="entry name" value="DNA_pol_III_epsilon_like"/>
    <property type="match status" value="1"/>
</dbReference>
<dbReference type="SUPFAM" id="SSF53098">
    <property type="entry name" value="Ribonuclease H-like"/>
    <property type="match status" value="1"/>
</dbReference>
<keyword evidence="2" id="KW-0540">Nuclease</keyword>
<reference evidence="2" key="1">
    <citation type="journal article" date="2022" name="Genome Biol. Evol.">
        <title>A New Gene Family Diagnostic for Intracellular Biomineralization of Amorphous Ca Carbonates by Cyanobacteria.</title>
        <authorList>
            <person name="Benzerara K."/>
            <person name="Duprat E."/>
            <person name="Bitard-Feildel T."/>
            <person name="Caumes G."/>
            <person name="Cassier-Chauvat C."/>
            <person name="Chauvat F."/>
            <person name="Dezi M."/>
            <person name="Diop S.I."/>
            <person name="Gaschignard G."/>
            <person name="Gorgen S."/>
            <person name="Gugger M."/>
            <person name="Lopez-Garcia P."/>
            <person name="Millet M."/>
            <person name="Skouri-Panet F."/>
            <person name="Moreira D."/>
            <person name="Callebaut I."/>
        </authorList>
    </citation>
    <scope>NUCLEOTIDE SEQUENCE</scope>
    <source>
        <strain evidence="2">G9</strain>
    </source>
</reference>
<evidence type="ECO:0000313" key="2">
    <source>
        <dbReference type="EMBL" id="MDG2991570.1"/>
    </source>
</evidence>
<keyword evidence="2" id="KW-0269">Exonuclease</keyword>
<dbReference type="EMBL" id="JAKKUT010000002">
    <property type="protein sequence ID" value="MDG2991570.1"/>
    <property type="molecule type" value="Genomic_DNA"/>
</dbReference>
<accession>A0ABT6F129</accession>
<keyword evidence="3" id="KW-1185">Reference proteome</keyword>
<sequence length="165" mass="18540">MTTFVALDFETADNGRDSACSIGLVRVVNSQIVQRVHYLIRPPRPIFRYTHIHGICWQDVMDHPTFGELWSSINDVLEGAEFLAAHYASFDQRVLYACCDRHGIPRPCQPFICTVQLARSTWNIRPTKLPNVCNYLGIALNHHHALSDAEACARIVLAAVQPTIA</sequence>